<sequence length="32" mass="3571">MNLVRRLPPALRMDAVIVLYALATAWLVFSGL</sequence>
<feature type="transmembrane region" description="Helical" evidence="1">
    <location>
        <begin position="12"/>
        <end position="29"/>
    </location>
</feature>
<comment type="caution">
    <text evidence="2">The sequence shown here is derived from an EMBL/GenBank/DDBJ whole genome shotgun (WGS) entry which is preliminary data.</text>
</comment>
<accession>A0A7W7KHS6</accession>
<evidence type="ECO:0000256" key="1">
    <source>
        <dbReference type="SAM" id="Phobius"/>
    </source>
</evidence>
<dbReference type="AlphaFoldDB" id="A0A7W7KHS6"/>
<dbReference type="Proteomes" id="UP000566995">
    <property type="component" value="Unassembled WGS sequence"/>
</dbReference>
<evidence type="ECO:0000313" key="3">
    <source>
        <dbReference type="Proteomes" id="UP000566995"/>
    </source>
</evidence>
<gene>
    <name evidence="2" type="ORF">HNP46_001357</name>
</gene>
<dbReference type="EMBL" id="JACHLI010000004">
    <property type="protein sequence ID" value="MBB4862513.1"/>
    <property type="molecule type" value="Genomic_DNA"/>
</dbReference>
<evidence type="ECO:0000313" key="2">
    <source>
        <dbReference type="EMBL" id="MBB4862513.1"/>
    </source>
</evidence>
<proteinExistence type="predicted"/>
<keyword evidence="1" id="KW-0472">Membrane</keyword>
<keyword evidence="1" id="KW-0812">Transmembrane</keyword>
<keyword evidence="1" id="KW-1133">Transmembrane helix</keyword>
<protein>
    <submittedName>
        <fullName evidence="2">Uncharacterized protein</fullName>
    </submittedName>
</protein>
<organism evidence="2 3">
    <name type="scientific">Pseudomonas nitroreducens</name>
    <dbReference type="NCBI Taxonomy" id="46680"/>
    <lineage>
        <taxon>Bacteria</taxon>
        <taxon>Pseudomonadati</taxon>
        <taxon>Pseudomonadota</taxon>
        <taxon>Gammaproteobacteria</taxon>
        <taxon>Pseudomonadales</taxon>
        <taxon>Pseudomonadaceae</taxon>
        <taxon>Pseudomonas</taxon>
    </lineage>
</organism>
<name>A0A7W7KHS6_PSENT</name>
<reference evidence="2 3" key="1">
    <citation type="submission" date="2020-08" db="EMBL/GenBank/DDBJ databases">
        <title>Functional genomics of gut bacteria from endangered species of beetles.</title>
        <authorList>
            <person name="Carlos-Shanley C."/>
        </authorList>
    </citation>
    <scope>NUCLEOTIDE SEQUENCE [LARGE SCALE GENOMIC DNA]</scope>
    <source>
        <strain evidence="2 3">S00179</strain>
    </source>
</reference>